<organism evidence="1 2">
    <name type="scientific">Winogradskyella marina</name>
    <dbReference type="NCBI Taxonomy" id="2785530"/>
    <lineage>
        <taxon>Bacteria</taxon>
        <taxon>Pseudomonadati</taxon>
        <taxon>Bacteroidota</taxon>
        <taxon>Flavobacteriia</taxon>
        <taxon>Flavobacteriales</taxon>
        <taxon>Flavobacteriaceae</taxon>
        <taxon>Winogradskyella</taxon>
    </lineage>
</organism>
<dbReference type="RefSeq" id="WP_195872124.1">
    <property type="nucleotide sequence ID" value="NZ_JADOET010000012.1"/>
</dbReference>
<dbReference type="EMBL" id="JADOET010000012">
    <property type="protein sequence ID" value="MBF8150865.1"/>
    <property type="molecule type" value="Genomic_DNA"/>
</dbReference>
<evidence type="ECO:0008006" key="3">
    <source>
        <dbReference type="Google" id="ProtNLM"/>
    </source>
</evidence>
<protein>
    <recommendedName>
        <fullName evidence="3">DUF1795 domain-containing protein</fullName>
    </recommendedName>
</protein>
<proteinExistence type="predicted"/>
<dbReference type="PROSITE" id="PS51257">
    <property type="entry name" value="PROKAR_LIPOPROTEIN"/>
    <property type="match status" value="1"/>
</dbReference>
<accession>A0ABS0EK77</accession>
<keyword evidence="2" id="KW-1185">Reference proteome</keyword>
<dbReference type="Proteomes" id="UP000611215">
    <property type="component" value="Unassembled WGS sequence"/>
</dbReference>
<evidence type="ECO:0000313" key="2">
    <source>
        <dbReference type="Proteomes" id="UP000611215"/>
    </source>
</evidence>
<reference evidence="1 2" key="1">
    <citation type="submission" date="2020-11" db="EMBL/GenBank/DDBJ databases">
        <title>Winogradskyella marina sp. nov., isolated from marine sediment.</title>
        <authorList>
            <person name="Bo J."/>
            <person name="Wang S."/>
            <person name="Song X."/>
            <person name="Du Z."/>
        </authorList>
    </citation>
    <scope>NUCLEOTIDE SEQUENCE [LARGE SCALE GENOMIC DNA]</scope>
    <source>
        <strain evidence="1 2">F6397</strain>
    </source>
</reference>
<gene>
    <name evidence="1" type="ORF">ITJ86_13210</name>
</gene>
<name>A0ABS0EK77_9FLAO</name>
<evidence type="ECO:0000313" key="1">
    <source>
        <dbReference type="EMBL" id="MBF8150865.1"/>
    </source>
</evidence>
<comment type="caution">
    <text evidence="1">The sequence shown here is derived from an EMBL/GenBank/DDBJ whole genome shotgun (WGS) entry which is preliminary data.</text>
</comment>
<sequence>MKKHITLIFVILLSVACKEETNKETNQTVKSEPKQEVTTQINSSADYSSLFKNYTCDVSVTELAKVLQIPDSDISAQTSNSPNECLFKIKGFGEGHDNTGTTLRLMLVPSSKGQSKKEIANLLKDKAELSSGILMGRDIVLADAGDCYIASQPRRGTVRILNENYDSFIVITYQTKASVQGRTEEQHDELKIMSNDLANYLVTTHKK</sequence>